<reference evidence="2 3" key="1">
    <citation type="submission" date="2023-10" db="EMBL/GenBank/DDBJ databases">
        <title>Complete Genome Sequence of Limnobacter thiooxidans CS-K2T, Isolated from freshwater lake sediments in Bavaria, Germany.</title>
        <authorList>
            <person name="Naruki M."/>
            <person name="Watanabe A."/>
            <person name="Warashina T."/>
            <person name="Morita T."/>
            <person name="Arakawa K."/>
        </authorList>
    </citation>
    <scope>NUCLEOTIDE SEQUENCE [LARGE SCALE GENOMIC DNA]</scope>
    <source>
        <strain evidence="2 3">CS-K2</strain>
    </source>
</reference>
<proteinExistence type="predicted"/>
<sequence length="270" mass="30608">MSYLTKKDQKGKTRQIGKRGFRKGSYFTHLLKSAPEGKSVVDSRHELIAGYAMDLDPRIKALQVQPFTLDVTTGEMLHTKDQLDRYREKLKTRGRQASLYTPDFALTMQDQTVRIIEIKDAAWIDFTDSYAGKIEAATELLKVKGIHFEILAGSYEDTLPCVQNLKLLHSINHQMNAKEVPASLLDLTEKLQAVRVFAAQMHESAEMLSVSEIADGNRLTVTQVCMAIVMGIFDAPIWREVINKKTLLSGAADDSMNCIRYEHFDLRRRT</sequence>
<dbReference type="AlphaFoldDB" id="A0AA86M7S6"/>
<protein>
    <recommendedName>
        <fullName evidence="1">TnsA endonuclease N-terminal domain-containing protein</fullName>
    </recommendedName>
</protein>
<dbReference type="EMBL" id="AP028947">
    <property type="protein sequence ID" value="BET24509.1"/>
    <property type="molecule type" value="Genomic_DNA"/>
</dbReference>
<evidence type="ECO:0000313" key="3">
    <source>
        <dbReference type="Proteomes" id="UP001329151"/>
    </source>
</evidence>
<dbReference type="RefSeq" id="WP_130557241.1">
    <property type="nucleotide sequence ID" value="NZ_AP028947.1"/>
</dbReference>
<dbReference type="Pfam" id="PF08722">
    <property type="entry name" value="Tn7_TnsA-like_N"/>
    <property type="match status" value="1"/>
</dbReference>
<organism evidence="2 3">
    <name type="scientific">Limnobacter thiooxidans</name>
    <dbReference type="NCBI Taxonomy" id="131080"/>
    <lineage>
        <taxon>Bacteria</taxon>
        <taxon>Pseudomonadati</taxon>
        <taxon>Pseudomonadota</taxon>
        <taxon>Betaproteobacteria</taxon>
        <taxon>Burkholderiales</taxon>
        <taxon>Burkholderiaceae</taxon>
        <taxon>Limnobacter</taxon>
    </lineage>
</organism>
<feature type="domain" description="TnsA endonuclease N-terminal" evidence="1">
    <location>
        <begin position="56"/>
        <end position="151"/>
    </location>
</feature>
<evidence type="ECO:0000259" key="1">
    <source>
        <dbReference type="Pfam" id="PF08722"/>
    </source>
</evidence>
<evidence type="ECO:0000313" key="2">
    <source>
        <dbReference type="EMBL" id="BET24509.1"/>
    </source>
</evidence>
<dbReference type="InterPro" id="IPR014833">
    <property type="entry name" value="TnsA_N"/>
</dbReference>
<accession>A0AA86M7S6</accession>
<dbReference type="KEGG" id="lto:RGQ30_00100"/>
<keyword evidence="3" id="KW-1185">Reference proteome</keyword>
<dbReference type="Proteomes" id="UP001329151">
    <property type="component" value="Chromosome"/>
</dbReference>
<gene>
    <name evidence="2" type="ORF">RGQ30_00100</name>
</gene>
<name>A0AA86M7S6_9BURK</name>